<feature type="compositionally biased region" description="Low complexity" evidence="1">
    <location>
        <begin position="219"/>
        <end position="234"/>
    </location>
</feature>
<keyword evidence="3" id="KW-1185">Reference proteome</keyword>
<dbReference type="AlphaFoldDB" id="A0A427XDM1"/>
<dbReference type="RefSeq" id="XP_028472093.1">
    <property type="nucleotide sequence ID" value="XM_028619520.1"/>
</dbReference>
<reference evidence="2 3" key="1">
    <citation type="submission" date="2018-11" db="EMBL/GenBank/DDBJ databases">
        <title>Genome sequence of Apiotrichum porosum DSM 27194.</title>
        <authorList>
            <person name="Aliyu H."/>
            <person name="Gorte O."/>
            <person name="Ochsenreither K."/>
        </authorList>
    </citation>
    <scope>NUCLEOTIDE SEQUENCE [LARGE SCALE GENOMIC DNA]</scope>
    <source>
        <strain evidence="2 3">DSM 27194</strain>
    </source>
</reference>
<evidence type="ECO:0008006" key="4">
    <source>
        <dbReference type="Google" id="ProtNLM"/>
    </source>
</evidence>
<dbReference type="CDD" id="cd00590">
    <property type="entry name" value="RRM_SF"/>
    <property type="match status" value="2"/>
</dbReference>
<evidence type="ECO:0000313" key="3">
    <source>
        <dbReference type="Proteomes" id="UP000279236"/>
    </source>
</evidence>
<name>A0A427XDM1_9TREE</name>
<feature type="region of interest" description="Disordered" evidence="1">
    <location>
        <begin position="219"/>
        <end position="241"/>
    </location>
</feature>
<accession>A0A427XDM1</accession>
<gene>
    <name evidence="2" type="ORF">EHS24_003883</name>
</gene>
<dbReference type="SUPFAM" id="SSF54928">
    <property type="entry name" value="RNA-binding domain, RBD"/>
    <property type="match status" value="1"/>
</dbReference>
<evidence type="ECO:0000256" key="1">
    <source>
        <dbReference type="SAM" id="MobiDB-lite"/>
    </source>
</evidence>
<organism evidence="2 3">
    <name type="scientific">Apiotrichum porosum</name>
    <dbReference type="NCBI Taxonomy" id="105984"/>
    <lineage>
        <taxon>Eukaryota</taxon>
        <taxon>Fungi</taxon>
        <taxon>Dikarya</taxon>
        <taxon>Basidiomycota</taxon>
        <taxon>Agaricomycotina</taxon>
        <taxon>Tremellomycetes</taxon>
        <taxon>Trichosporonales</taxon>
        <taxon>Trichosporonaceae</taxon>
        <taxon>Apiotrichum</taxon>
    </lineage>
</organism>
<dbReference type="Proteomes" id="UP000279236">
    <property type="component" value="Unassembled WGS sequence"/>
</dbReference>
<sequence>MTTEVDVGHISTWTDMDWLRDVLQQLCPPHAYTPRPDLSGPHARVARLQFHDVADADRTMAIMNTHPVLRGHDLTFCRPGDVFYPELRALFTAREVEPAAYGGPLVSTGEDWMRERGWDEGTPSPDQVYDVAIKCGPVHHITVRSRPTVDSPWQALVQFFDTDAANKFDELDNDLVFGWRVNVYTLSSDDAAEKTLNSIDRLCAARGLPPLGGTIAPVAPASVHDSPSSSRSSHGLSCNLL</sequence>
<dbReference type="GeneID" id="39588426"/>
<evidence type="ECO:0000313" key="2">
    <source>
        <dbReference type="EMBL" id="RSH76946.1"/>
    </source>
</evidence>
<comment type="caution">
    <text evidence="2">The sequence shown here is derived from an EMBL/GenBank/DDBJ whole genome shotgun (WGS) entry which is preliminary data.</text>
</comment>
<dbReference type="InterPro" id="IPR035979">
    <property type="entry name" value="RBD_domain_sf"/>
</dbReference>
<dbReference type="EMBL" id="RSCE01000019">
    <property type="protein sequence ID" value="RSH76946.1"/>
    <property type="molecule type" value="Genomic_DNA"/>
</dbReference>
<dbReference type="GO" id="GO:0003676">
    <property type="term" value="F:nucleic acid binding"/>
    <property type="evidence" value="ECO:0007669"/>
    <property type="project" value="InterPro"/>
</dbReference>
<proteinExistence type="predicted"/>
<protein>
    <recommendedName>
        <fullName evidence="4">RRM domain-containing protein</fullName>
    </recommendedName>
</protein>